<accession>A0ABT8TBE8</accession>
<dbReference type="NCBIfam" id="TIGR02444">
    <property type="entry name" value="TIGR02444 family protein"/>
    <property type="match status" value="1"/>
</dbReference>
<evidence type="ECO:0000313" key="2">
    <source>
        <dbReference type="Proteomes" id="UP001168380"/>
    </source>
</evidence>
<dbReference type="Pfam" id="PF09523">
    <property type="entry name" value="DUF2390"/>
    <property type="match status" value="1"/>
</dbReference>
<keyword evidence="2" id="KW-1185">Reference proteome</keyword>
<dbReference type="RefSeq" id="WP_302711571.1">
    <property type="nucleotide sequence ID" value="NZ_JAULRT010000035.1"/>
</dbReference>
<reference evidence="1" key="1">
    <citation type="submission" date="2023-07" db="EMBL/GenBank/DDBJ databases">
        <title>Gilvimarinus algae sp. nov., isolated from the surface of Kelp.</title>
        <authorList>
            <person name="Sun Y.Y."/>
            <person name="Gong Y."/>
            <person name="Du Z.J."/>
        </authorList>
    </citation>
    <scope>NUCLEOTIDE SEQUENCE</scope>
    <source>
        <strain evidence="1">SDUM040014</strain>
    </source>
</reference>
<gene>
    <name evidence="1" type="ORF">QWI16_04565</name>
</gene>
<dbReference type="EMBL" id="JAULRT010000035">
    <property type="protein sequence ID" value="MDO3381434.1"/>
    <property type="molecule type" value="Genomic_DNA"/>
</dbReference>
<dbReference type="Proteomes" id="UP001168380">
    <property type="component" value="Unassembled WGS sequence"/>
</dbReference>
<sequence>MHCVESELWPFCQSLYRQAGVEPLLLSLQDAADMHIPLALVLIWFDITGRELEADALTRLYKTSEQWQRHVVEPLRQARRWMKANTALTEPEHALREQIKGAELEAERQWLLRQSQAAPSPLLPPNPALTYFNRYLERLSVAAAEQKRIAHQLRQAIEVMNKSEGRQGEELV</sequence>
<evidence type="ECO:0000313" key="1">
    <source>
        <dbReference type="EMBL" id="MDO3381434.1"/>
    </source>
</evidence>
<organism evidence="1 2">
    <name type="scientific">Gilvimarinus algae</name>
    <dbReference type="NCBI Taxonomy" id="3058037"/>
    <lineage>
        <taxon>Bacteria</taxon>
        <taxon>Pseudomonadati</taxon>
        <taxon>Pseudomonadota</taxon>
        <taxon>Gammaproteobacteria</taxon>
        <taxon>Cellvibrionales</taxon>
        <taxon>Cellvibrionaceae</taxon>
        <taxon>Gilvimarinus</taxon>
    </lineage>
</organism>
<name>A0ABT8TBE8_9GAMM</name>
<comment type="caution">
    <text evidence="1">The sequence shown here is derived from an EMBL/GenBank/DDBJ whole genome shotgun (WGS) entry which is preliminary data.</text>
</comment>
<protein>
    <submittedName>
        <fullName evidence="1">TIGR02444 family protein</fullName>
    </submittedName>
</protein>
<dbReference type="InterPro" id="IPR012659">
    <property type="entry name" value="CHP02444"/>
</dbReference>
<proteinExistence type="predicted"/>